<dbReference type="SUPFAM" id="SSF82866">
    <property type="entry name" value="Multidrug efflux transporter AcrB transmembrane domain"/>
    <property type="match status" value="2"/>
</dbReference>
<dbReference type="Pfam" id="PF00873">
    <property type="entry name" value="ACR_tran"/>
    <property type="match status" value="1"/>
</dbReference>
<evidence type="ECO:0000256" key="5">
    <source>
        <dbReference type="ARBA" id="ARBA00022692"/>
    </source>
</evidence>
<feature type="transmembrane region" description="Helical" evidence="8">
    <location>
        <begin position="925"/>
        <end position="945"/>
    </location>
</feature>
<evidence type="ECO:0000256" key="6">
    <source>
        <dbReference type="ARBA" id="ARBA00022989"/>
    </source>
</evidence>
<keyword evidence="5 8" id="KW-0812">Transmembrane</keyword>
<feature type="transmembrane region" description="Helical" evidence="8">
    <location>
        <begin position="1028"/>
        <end position="1055"/>
    </location>
</feature>
<dbReference type="SUPFAM" id="SSF82693">
    <property type="entry name" value="Multidrug efflux transporter AcrB pore domain, PN1, PN2, PC1 and PC2 subdomains"/>
    <property type="match status" value="2"/>
</dbReference>
<organism evidence="9 10">
    <name type="scientific">Methylacidimicrobium tartarophylax</name>
    <dbReference type="NCBI Taxonomy" id="1041768"/>
    <lineage>
        <taxon>Bacteria</taxon>
        <taxon>Pseudomonadati</taxon>
        <taxon>Verrucomicrobiota</taxon>
        <taxon>Methylacidimicrobium</taxon>
    </lineage>
</organism>
<gene>
    <name evidence="9" type="primary">czcA</name>
    <name evidence="9" type="ORF">MAMT_01583</name>
</gene>
<dbReference type="InterPro" id="IPR004763">
    <property type="entry name" value="CusA-like"/>
</dbReference>
<feature type="transmembrane region" description="Helical" evidence="8">
    <location>
        <begin position="504"/>
        <end position="530"/>
    </location>
</feature>
<dbReference type="InterPro" id="IPR027463">
    <property type="entry name" value="AcrB_DN_DC_subdom"/>
</dbReference>
<dbReference type="GO" id="GO:0008324">
    <property type="term" value="F:monoatomic cation transmembrane transporter activity"/>
    <property type="evidence" value="ECO:0007669"/>
    <property type="project" value="InterPro"/>
</dbReference>
<evidence type="ECO:0000256" key="7">
    <source>
        <dbReference type="ARBA" id="ARBA00023136"/>
    </source>
</evidence>
<comment type="similarity">
    <text evidence="2">Belongs to the resistance-nodulation-cell division (RND) (TC 2.A.6) family.</text>
</comment>
<feature type="transmembrane region" description="Helical" evidence="8">
    <location>
        <begin position="951"/>
        <end position="976"/>
    </location>
</feature>
<sequence>MGTYPCPRWRDRGEVSPVLERIFAFSLRHRSGVLLAVVILVGFGIWAALHLPIDAVPDISTVQVQVNTAVPSLAPEEIEKLVTMPMERELTAVPNLEEMRSISKFGLSQVTLIFRDGTDVYRSRQLVSERLLRAVDQIPPGLSPSLAPIATGLGEIFFYTLDYGAEAKQKPATRFEQLLELKLLQDFTVKPMLRMVPGVIDVNVIGGYDKQVVIMPTPDRLTHLGMTVADLAEIIGKNVENVGGSVIQSAGQQIVVRAPTRVETLSDIERLPLKYRAGPYPVLVRDVARVAVGARIRTGAATANGDETVLGTVLMLVGQNSRIVAQRVAEKIQEIQRRLPDGVEIHPVYNRAKVVERTIHTVRNNLAEGAMLVAAVLFLLLGSGKAAAGVASIIPLAFLVALCGMVVGGLSGNLMSLGAIDFGLVVEGSVVVVENGMRRLAEQSHLLRRNLTDGERRNLLLSSCREVGSSVFFGVVIITLVYVPIFALTGVAGKTFRPMATTVIFALVGSLLLSFTFMPALASLLFSGAVREKESWLVRLAKWIYRPILEGAIRIGPLVVLVALGSFASALWLFRTMGADFMPTLDEGAYAINVYRANSVGLEASVGMEEKTEAVVRRKIPEVTHVFGRIGVSDIATDPASPNEADLYVFFRPRAQWRKEHGKPIRKETLEDEIGRAIQLRVPGQMLIFSQPIENRFNEMLQGVRSDVAIKIFGEDYDQIEKLARQVRRIVGSIRGVNNIVLESSGRAPSLEFVPDREAMARYNVQAAEINDAIAIGLGGKQVGLLVDGVRWYPIVVRFSDPNRAEPLRALQLPVRSEAGGLIPLRQVVSARMVDRVRAFFRENGVRRLAVLVNLEDRDIDSFVNEARARIAREVVFPKGYFVEFGGQYRNLQEARARLAIVVPIALFLIFVLLYLHSRSLWQSLLLFLSVPLAVTGGIFSLWASGIPFSISAAVGFLALSGIAVLGALVLVSFFNRLLAQGLPLEEAIRRGCLTRLRPILTTALVASLGFLPMALAQGPGAEVQRPLAVVVIGGVLSSTALNLLLVPILFRWGVQLFGFPRNPRRPDEAEAGESAVSR</sequence>
<keyword evidence="7 8" id="KW-0472">Membrane</keyword>
<feature type="transmembrane region" description="Helical" evidence="8">
    <location>
        <begin position="33"/>
        <end position="53"/>
    </location>
</feature>
<dbReference type="PANTHER" id="PTHR32063:SF24">
    <property type="entry name" value="CATION EFFLUX SYSTEM (ACRB_ACRD_ACRF FAMILY)"/>
    <property type="match status" value="1"/>
</dbReference>
<dbReference type="AlphaFoldDB" id="A0A5E6MM23"/>
<feature type="transmembrane region" description="Helical" evidence="8">
    <location>
        <begin position="471"/>
        <end position="492"/>
    </location>
</feature>
<evidence type="ECO:0000256" key="8">
    <source>
        <dbReference type="SAM" id="Phobius"/>
    </source>
</evidence>
<dbReference type="EMBL" id="CABFVA020000083">
    <property type="protein sequence ID" value="VVM07119.1"/>
    <property type="molecule type" value="Genomic_DNA"/>
</dbReference>
<dbReference type="GO" id="GO:0005886">
    <property type="term" value="C:plasma membrane"/>
    <property type="evidence" value="ECO:0007669"/>
    <property type="project" value="UniProtKB-SubCell"/>
</dbReference>
<name>A0A5E6MM23_9BACT</name>
<dbReference type="Proteomes" id="UP000334923">
    <property type="component" value="Unassembled WGS sequence"/>
</dbReference>
<dbReference type="SUPFAM" id="SSF82714">
    <property type="entry name" value="Multidrug efflux transporter AcrB TolC docking domain, DN and DC subdomains"/>
    <property type="match status" value="2"/>
</dbReference>
<dbReference type="PRINTS" id="PR00702">
    <property type="entry name" value="ACRIFLAVINRP"/>
</dbReference>
<dbReference type="Gene3D" id="3.30.70.1430">
    <property type="entry name" value="Multidrug efflux transporter AcrB pore domain"/>
    <property type="match status" value="2"/>
</dbReference>
<dbReference type="GO" id="GO:0042910">
    <property type="term" value="F:xenobiotic transmembrane transporter activity"/>
    <property type="evidence" value="ECO:0007669"/>
    <property type="project" value="TreeGrafter"/>
</dbReference>
<keyword evidence="4" id="KW-1003">Cell membrane</keyword>
<keyword evidence="10" id="KW-1185">Reference proteome</keyword>
<feature type="transmembrane region" description="Helical" evidence="8">
    <location>
        <begin position="551"/>
        <end position="574"/>
    </location>
</feature>
<comment type="subcellular location">
    <subcellularLocation>
        <location evidence="1">Cell membrane</location>
        <topology evidence="1">Multi-pass membrane protein</topology>
    </subcellularLocation>
</comment>
<feature type="transmembrane region" description="Helical" evidence="8">
    <location>
        <begin position="997"/>
        <end position="1016"/>
    </location>
</feature>
<keyword evidence="3" id="KW-0813">Transport</keyword>
<reference evidence="9 10" key="1">
    <citation type="submission" date="2019-09" db="EMBL/GenBank/DDBJ databases">
        <authorList>
            <person name="Cremers G."/>
        </authorList>
    </citation>
    <scope>NUCLEOTIDE SEQUENCE [LARGE SCALE GENOMIC DNA]</scope>
    <source>
        <strain evidence="9">4A</strain>
    </source>
</reference>
<dbReference type="Gene3D" id="3.30.70.1440">
    <property type="entry name" value="Multidrug efflux transporter AcrB pore domain"/>
    <property type="match status" value="1"/>
</dbReference>
<dbReference type="Gene3D" id="1.20.1640.10">
    <property type="entry name" value="Multidrug efflux transporter AcrB transmembrane domain"/>
    <property type="match status" value="2"/>
</dbReference>
<feature type="transmembrane region" description="Helical" evidence="8">
    <location>
        <begin position="389"/>
        <end position="408"/>
    </location>
</feature>
<dbReference type="Gene3D" id="3.30.70.1320">
    <property type="entry name" value="Multidrug efflux transporter AcrB pore domain like"/>
    <property type="match status" value="1"/>
</dbReference>
<dbReference type="NCBIfam" id="TIGR00914">
    <property type="entry name" value="2A0601"/>
    <property type="match status" value="1"/>
</dbReference>
<dbReference type="InterPro" id="IPR001036">
    <property type="entry name" value="Acrflvin-R"/>
</dbReference>
<evidence type="ECO:0000256" key="1">
    <source>
        <dbReference type="ARBA" id="ARBA00004651"/>
    </source>
</evidence>
<evidence type="ECO:0000256" key="2">
    <source>
        <dbReference type="ARBA" id="ARBA00010942"/>
    </source>
</evidence>
<proteinExistence type="inferred from homology"/>
<feature type="transmembrane region" description="Helical" evidence="8">
    <location>
        <begin position="897"/>
        <end position="916"/>
    </location>
</feature>
<dbReference type="Gene3D" id="3.30.2090.10">
    <property type="entry name" value="Multidrug efflux transporter AcrB TolC docking domain, DN and DC subdomains"/>
    <property type="match status" value="2"/>
</dbReference>
<evidence type="ECO:0000313" key="10">
    <source>
        <dbReference type="Proteomes" id="UP000334923"/>
    </source>
</evidence>
<evidence type="ECO:0000313" key="9">
    <source>
        <dbReference type="EMBL" id="VVM07119.1"/>
    </source>
</evidence>
<protein>
    <submittedName>
        <fullName evidence="9">Cobalt-zinc-cadmium resistance protein CzcA</fullName>
    </submittedName>
</protein>
<accession>A0A5E6MM23</accession>
<evidence type="ECO:0000256" key="4">
    <source>
        <dbReference type="ARBA" id="ARBA00022475"/>
    </source>
</evidence>
<keyword evidence="6 8" id="KW-1133">Transmembrane helix</keyword>
<evidence type="ECO:0000256" key="3">
    <source>
        <dbReference type="ARBA" id="ARBA00022448"/>
    </source>
</evidence>
<dbReference type="PANTHER" id="PTHR32063">
    <property type="match status" value="1"/>
</dbReference>